<dbReference type="PROSITE" id="PS51553">
    <property type="entry name" value="GMPS_ATP_PPASE"/>
    <property type="match status" value="1"/>
</dbReference>
<dbReference type="GO" id="GO:0005524">
    <property type="term" value="F:ATP binding"/>
    <property type="evidence" value="ECO:0007669"/>
    <property type="project" value="UniProtKB-UniRule"/>
</dbReference>
<dbReference type="UniPathway" id="UPA00189">
    <property type="reaction ID" value="UER00296"/>
</dbReference>
<dbReference type="EMBL" id="CP001785">
    <property type="protein sequence ID" value="ACX52025.1"/>
    <property type="molecule type" value="Genomic_DNA"/>
</dbReference>
<dbReference type="Pfam" id="PF00117">
    <property type="entry name" value="GATase"/>
    <property type="match status" value="1"/>
</dbReference>
<evidence type="ECO:0000256" key="8">
    <source>
        <dbReference type="ARBA" id="ARBA00022962"/>
    </source>
</evidence>
<evidence type="ECO:0000313" key="12">
    <source>
        <dbReference type="EMBL" id="ACX52025.1"/>
    </source>
</evidence>
<dbReference type="KEGG" id="adg:Adeg_0887"/>
<accession>C9RCP8</accession>
<dbReference type="PANTHER" id="PTHR11922:SF2">
    <property type="entry name" value="GMP SYNTHASE [GLUTAMINE-HYDROLYZING]"/>
    <property type="match status" value="1"/>
</dbReference>
<dbReference type="InterPro" id="IPR014729">
    <property type="entry name" value="Rossmann-like_a/b/a_fold"/>
</dbReference>
<dbReference type="GO" id="GO:0003921">
    <property type="term" value="F:GMP synthase activity"/>
    <property type="evidence" value="ECO:0007669"/>
    <property type="project" value="InterPro"/>
</dbReference>
<dbReference type="PANTHER" id="PTHR11922">
    <property type="entry name" value="GMP SYNTHASE-RELATED"/>
    <property type="match status" value="1"/>
</dbReference>
<name>C9RCP8_AMMDK</name>
<dbReference type="InterPro" id="IPR017926">
    <property type="entry name" value="GATASE"/>
</dbReference>
<dbReference type="SUPFAM" id="SSF52402">
    <property type="entry name" value="Adenine nucleotide alpha hydrolases-like"/>
    <property type="match status" value="1"/>
</dbReference>
<proteinExistence type="inferred from homology"/>
<keyword evidence="7 9" id="KW-0067">ATP-binding</keyword>
<gene>
    <name evidence="9" type="primary">guaA</name>
    <name evidence="12" type="ordered locus">Adeg_0887</name>
</gene>
<keyword evidence="13" id="KW-1185">Reference proteome</keyword>
<dbReference type="STRING" id="429009.Adeg_0887"/>
<dbReference type="NCBIfam" id="NF000848">
    <property type="entry name" value="PRK00074.1"/>
    <property type="match status" value="1"/>
</dbReference>
<dbReference type="Gene3D" id="3.40.50.880">
    <property type="match status" value="1"/>
</dbReference>
<feature type="binding site" evidence="10">
    <location>
        <begin position="224"/>
        <end position="230"/>
    </location>
    <ligand>
        <name>ATP</name>
        <dbReference type="ChEBI" id="CHEBI:30616"/>
    </ligand>
</feature>
<feature type="domain" description="GMPS ATP-PPase" evidence="11">
    <location>
        <begin position="197"/>
        <end position="385"/>
    </location>
</feature>
<dbReference type="PRINTS" id="PR00096">
    <property type="entry name" value="GATASE"/>
</dbReference>
<dbReference type="InterPro" id="IPR004739">
    <property type="entry name" value="GMP_synth_GATase"/>
</dbReference>
<dbReference type="NCBIfam" id="TIGR00884">
    <property type="entry name" value="guaA_Cterm"/>
    <property type="match status" value="1"/>
</dbReference>
<protein>
    <recommendedName>
        <fullName evidence="9">GMP synthase [glutamine-hydrolyzing]</fullName>
        <ecNumber evidence="9">6.3.5.2</ecNumber>
    </recommendedName>
    <alternativeName>
        <fullName evidence="9">GMP synthetase</fullName>
    </alternativeName>
    <alternativeName>
        <fullName evidence="9">Glutamine amidotransferase</fullName>
    </alternativeName>
</protein>
<evidence type="ECO:0000256" key="3">
    <source>
        <dbReference type="ARBA" id="ARBA00022598"/>
    </source>
</evidence>
<dbReference type="InterPro" id="IPR022955">
    <property type="entry name" value="GMP_synthase"/>
</dbReference>
<dbReference type="Pfam" id="PF00958">
    <property type="entry name" value="GMP_synt_C"/>
    <property type="match status" value="1"/>
</dbReference>
<dbReference type="SUPFAM" id="SSF52317">
    <property type="entry name" value="Class I glutamine amidotransferase-like"/>
    <property type="match status" value="1"/>
</dbReference>
<keyword evidence="3 9" id="KW-0436">Ligase</keyword>
<evidence type="ECO:0000256" key="6">
    <source>
        <dbReference type="ARBA" id="ARBA00022755"/>
    </source>
</evidence>
<feature type="active site" evidence="9">
    <location>
        <position position="172"/>
    </location>
</feature>
<comment type="function">
    <text evidence="1 9">Catalyzes the synthesis of GMP from XMP.</text>
</comment>
<dbReference type="eggNOG" id="COG0519">
    <property type="taxonomic scope" value="Bacteria"/>
</dbReference>
<evidence type="ECO:0000259" key="11">
    <source>
        <dbReference type="PROSITE" id="PS51553"/>
    </source>
</evidence>
<keyword evidence="4 9" id="KW-0547">Nucleotide-binding</keyword>
<dbReference type="eggNOG" id="COG0518">
    <property type="taxonomic scope" value="Bacteria"/>
</dbReference>
<evidence type="ECO:0000256" key="1">
    <source>
        <dbReference type="ARBA" id="ARBA00002332"/>
    </source>
</evidence>
<comment type="catalytic activity">
    <reaction evidence="9">
        <text>XMP + L-glutamine + ATP + H2O = GMP + L-glutamate + AMP + diphosphate + 2 H(+)</text>
        <dbReference type="Rhea" id="RHEA:11680"/>
        <dbReference type="ChEBI" id="CHEBI:15377"/>
        <dbReference type="ChEBI" id="CHEBI:15378"/>
        <dbReference type="ChEBI" id="CHEBI:29985"/>
        <dbReference type="ChEBI" id="CHEBI:30616"/>
        <dbReference type="ChEBI" id="CHEBI:33019"/>
        <dbReference type="ChEBI" id="CHEBI:57464"/>
        <dbReference type="ChEBI" id="CHEBI:58115"/>
        <dbReference type="ChEBI" id="CHEBI:58359"/>
        <dbReference type="ChEBI" id="CHEBI:456215"/>
        <dbReference type="EC" id="6.3.5.2"/>
    </reaction>
</comment>
<dbReference type="CDD" id="cd01742">
    <property type="entry name" value="GATase1_GMP_Synthase"/>
    <property type="match status" value="1"/>
</dbReference>
<comment type="subunit">
    <text evidence="9">Homodimer.</text>
</comment>
<evidence type="ECO:0000256" key="5">
    <source>
        <dbReference type="ARBA" id="ARBA00022749"/>
    </source>
</evidence>
<dbReference type="InterPro" id="IPR029062">
    <property type="entry name" value="Class_I_gatase-like"/>
</dbReference>
<evidence type="ECO:0000256" key="2">
    <source>
        <dbReference type="ARBA" id="ARBA00005153"/>
    </source>
</evidence>
<evidence type="ECO:0000313" key="13">
    <source>
        <dbReference type="Proteomes" id="UP000002620"/>
    </source>
</evidence>
<dbReference type="HOGENOM" id="CLU_014340_0_5_9"/>
<dbReference type="InterPro" id="IPR001674">
    <property type="entry name" value="GMP_synth_C"/>
</dbReference>
<dbReference type="EC" id="6.3.5.2" evidence="9"/>
<dbReference type="InterPro" id="IPR025777">
    <property type="entry name" value="GMPS_ATP_PPase_dom"/>
</dbReference>
<keyword evidence="6 9" id="KW-0658">Purine biosynthesis</keyword>
<dbReference type="HAMAP" id="MF_00344">
    <property type="entry name" value="GMP_synthase"/>
    <property type="match status" value="1"/>
</dbReference>
<dbReference type="NCBIfam" id="TIGR00888">
    <property type="entry name" value="guaA_Nterm"/>
    <property type="match status" value="1"/>
</dbReference>
<dbReference type="FunFam" id="3.30.300.10:FF:000002">
    <property type="entry name" value="GMP synthase [glutamine-hydrolyzing]"/>
    <property type="match status" value="1"/>
</dbReference>
<dbReference type="Proteomes" id="UP000002620">
    <property type="component" value="Chromosome"/>
</dbReference>
<comment type="pathway">
    <text evidence="2 9">Purine metabolism; GMP biosynthesis; GMP from XMP (L-Gln route): step 1/1.</text>
</comment>
<sequence>MPGQELVLILDFGGQYTQLIARRVRECHVYCEIIPYHTSLGEIKERRPQGLILSGGPASVYEETAPSVPLELFEMGIPVLGICYGMQLMAHLLGGEVKPGIYREYGRTELYLTSPSPLWEGVDSPTPVWMSHGDLVTRVPQGFEVTASTKDVSVAAMEDPYRRLYGVQFHPEVAHTAAGKQIIRNFLFKVCNCQGTWTMSSFIASAIEEIRSQVGEERALAALSGGVDSTVAAVLVHRAIGNRLTCVFVNHGLLRKGEAESVRAAVQALGVPLVYVDASARFLAQLEGVVDPEEKRRRVGHEFIRVFEEEARKLGKVRFLVQGTLYPDVIESGTALSHRIKSHHNVGGLPEEMELELLEPLRYLFKDEVRELGKELGLPEEIVWRQPFPGPGLAVRILGAVTPEKLSLLREADAIVTEEIKKAGLEKELWQYFAILTDTRTVGVMGDRRTYAYTVAVRAVESQDGMTADWARLPYDLLEKIASRIVREVPGVNRVVYDITSKPPATIEWE</sequence>
<keyword evidence="8 9" id="KW-0315">Glutamine amidotransferase</keyword>
<evidence type="ECO:0000256" key="4">
    <source>
        <dbReference type="ARBA" id="ARBA00022741"/>
    </source>
</evidence>
<evidence type="ECO:0000256" key="10">
    <source>
        <dbReference type="PROSITE-ProRule" id="PRU00886"/>
    </source>
</evidence>
<feature type="active site" description="Nucleophile" evidence="9">
    <location>
        <position position="83"/>
    </location>
</feature>
<evidence type="ECO:0000256" key="9">
    <source>
        <dbReference type="HAMAP-Rule" id="MF_00344"/>
    </source>
</evidence>
<dbReference type="FunFam" id="3.40.50.620:FF:000001">
    <property type="entry name" value="GMP synthase [glutamine-hydrolyzing]"/>
    <property type="match status" value="1"/>
</dbReference>
<dbReference type="MEROPS" id="C26.957"/>
<dbReference type="FunFam" id="3.40.50.880:FF:000001">
    <property type="entry name" value="GMP synthase [glutamine-hydrolyzing]"/>
    <property type="match status" value="1"/>
</dbReference>
<dbReference type="Gene3D" id="3.40.50.620">
    <property type="entry name" value="HUPs"/>
    <property type="match status" value="1"/>
</dbReference>
<dbReference type="AlphaFoldDB" id="C9RCP8"/>
<dbReference type="Gene3D" id="3.30.300.10">
    <property type="match status" value="1"/>
</dbReference>
<dbReference type="PROSITE" id="PS51273">
    <property type="entry name" value="GATASE_TYPE_1"/>
    <property type="match status" value="1"/>
</dbReference>
<dbReference type="GO" id="GO:0005829">
    <property type="term" value="C:cytosol"/>
    <property type="evidence" value="ECO:0007669"/>
    <property type="project" value="TreeGrafter"/>
</dbReference>
<dbReference type="PRINTS" id="PR00097">
    <property type="entry name" value="ANTSNTHASEII"/>
</dbReference>
<feature type="active site" evidence="9">
    <location>
        <position position="170"/>
    </location>
</feature>
<reference evidence="12 13" key="1">
    <citation type="submission" date="2009-10" db="EMBL/GenBank/DDBJ databases">
        <title>Complete sequence of chromosome of Ammonifex degensii KC4.</title>
        <authorList>
            <consortium name="US DOE Joint Genome Institute"/>
            <person name="Kerfeld C."/>
            <person name="Goodner B."/>
            <person name="Huber H."/>
            <person name="Stetter K."/>
            <person name="Lucas S."/>
            <person name="Copeland A."/>
            <person name="Lapidus A."/>
            <person name="Glavina del Rio T."/>
            <person name="Dalin E."/>
            <person name="Tice H."/>
            <person name="Bruce D."/>
            <person name="Goodwin L."/>
            <person name="Pitluck S."/>
            <person name="Saunders E."/>
            <person name="Brettin T."/>
            <person name="Detter J.C."/>
            <person name="Han C."/>
            <person name="Larimer F."/>
            <person name="Land M."/>
            <person name="Hauser L."/>
            <person name="Kyrpides N."/>
            <person name="Ovchinnikova G."/>
            <person name="Richardson P."/>
        </authorList>
    </citation>
    <scope>NUCLEOTIDE SEQUENCE [LARGE SCALE GENOMIC DNA]</scope>
    <source>
        <strain evidence="13">DSM 10501 / KC4</strain>
    </source>
</reference>
<organism evidence="12 13">
    <name type="scientific">Ammonifex degensii (strain DSM 10501 / KC4)</name>
    <dbReference type="NCBI Taxonomy" id="429009"/>
    <lineage>
        <taxon>Bacteria</taxon>
        <taxon>Bacillati</taxon>
        <taxon>Bacillota</taxon>
        <taxon>Clostridia</taxon>
        <taxon>Thermoanaerobacterales</taxon>
        <taxon>Thermoanaerobacteraceae</taxon>
        <taxon>Ammonifex</taxon>
    </lineage>
</organism>
<keyword evidence="5 9" id="KW-0332">GMP biosynthesis</keyword>
<evidence type="ECO:0000256" key="7">
    <source>
        <dbReference type="ARBA" id="ARBA00022840"/>
    </source>
</evidence>
<dbReference type="PRINTS" id="PR00099">
    <property type="entry name" value="CPSGATASE"/>
</dbReference>
<dbReference type="RefSeq" id="WP_015738902.1">
    <property type="nucleotide sequence ID" value="NC_013385.1"/>
</dbReference>
<dbReference type="CDD" id="cd01997">
    <property type="entry name" value="GMP_synthase_C"/>
    <property type="match status" value="1"/>
</dbReference>
<dbReference type="OrthoDB" id="9802219at2"/>